<evidence type="ECO:0000313" key="1">
    <source>
        <dbReference type="EMBL" id="CAH7669531.1"/>
    </source>
</evidence>
<dbReference type="AlphaFoldDB" id="A0AAV0AN44"/>
<gene>
    <name evidence="1" type="ORF">PPACK8108_LOCUS4158</name>
</gene>
<name>A0AAV0AN44_PHAPC</name>
<accession>A0AAV0AN44</accession>
<organism evidence="1 2">
    <name type="scientific">Phakopsora pachyrhizi</name>
    <name type="common">Asian soybean rust disease fungus</name>
    <dbReference type="NCBI Taxonomy" id="170000"/>
    <lineage>
        <taxon>Eukaryota</taxon>
        <taxon>Fungi</taxon>
        <taxon>Dikarya</taxon>
        <taxon>Basidiomycota</taxon>
        <taxon>Pucciniomycotina</taxon>
        <taxon>Pucciniomycetes</taxon>
        <taxon>Pucciniales</taxon>
        <taxon>Phakopsoraceae</taxon>
        <taxon>Phakopsora</taxon>
    </lineage>
</organism>
<reference evidence="1" key="1">
    <citation type="submission" date="2022-06" db="EMBL/GenBank/DDBJ databases">
        <authorList>
            <consortium name="SYNGENTA / RWTH Aachen University"/>
        </authorList>
    </citation>
    <scope>NUCLEOTIDE SEQUENCE</scope>
</reference>
<proteinExistence type="predicted"/>
<dbReference type="Proteomes" id="UP001153365">
    <property type="component" value="Unassembled WGS sequence"/>
</dbReference>
<comment type="caution">
    <text evidence="1">The sequence shown here is derived from an EMBL/GenBank/DDBJ whole genome shotgun (WGS) entry which is preliminary data.</text>
</comment>
<evidence type="ECO:0000313" key="2">
    <source>
        <dbReference type="Proteomes" id="UP001153365"/>
    </source>
</evidence>
<dbReference type="EMBL" id="CALTRL010000749">
    <property type="protein sequence ID" value="CAH7669531.1"/>
    <property type="molecule type" value="Genomic_DNA"/>
</dbReference>
<protein>
    <submittedName>
        <fullName evidence="1">Uncharacterized protein</fullName>
    </submittedName>
</protein>
<keyword evidence="2" id="KW-1185">Reference proteome</keyword>
<sequence length="82" mass="9368">MAVRVSWRELRKLKVTEYDFWKWSGDAGVGSKYELGYNHISQGPYPVPDTDRGHRAQVLSWLGPPRLTTVILRTSKKKVVGP</sequence>